<dbReference type="InterPro" id="IPR025145">
    <property type="entry name" value="DUF4087"/>
</dbReference>
<protein>
    <recommendedName>
        <fullName evidence="3">DUF4087 domain-containing protein</fullName>
    </recommendedName>
</protein>
<dbReference type="Pfam" id="PF13316">
    <property type="entry name" value="DUF4087"/>
    <property type="match status" value="1"/>
</dbReference>
<dbReference type="EMBL" id="AP025637">
    <property type="protein sequence ID" value="BDG74869.1"/>
    <property type="molecule type" value="Genomic_DNA"/>
</dbReference>
<proteinExistence type="predicted"/>
<name>A0ABM7Y8F2_9PROT</name>
<sequence length="144" mass="16085">MKGVRVRRMCGRWSVATVLRACDAEHMTIRGAVLVLIAVLAACPALAQERRCGWIHNPTPANWWLVDRDGRWDIMSQGGPRPAGMDNIPDLTERHWVRTNGYYGYGCACMSVVTDARTQSIRRIGSVQQLPLERCSADRALPPP</sequence>
<evidence type="ECO:0008006" key="3">
    <source>
        <dbReference type="Google" id="ProtNLM"/>
    </source>
</evidence>
<evidence type="ECO:0000313" key="1">
    <source>
        <dbReference type="EMBL" id="BDG74869.1"/>
    </source>
</evidence>
<accession>A0ABM7Y8F2</accession>
<reference evidence="1 2" key="1">
    <citation type="journal article" date="2016" name="Microbes Environ.">
        <title>Phylogenetically diverse aerobic anoxygenic phototrophic bacteria isolated from epilithic biofilms in Tama river, Japan.</title>
        <authorList>
            <person name="Hirose S."/>
            <person name="Matsuura K."/>
            <person name="Haruta S."/>
        </authorList>
    </citation>
    <scope>NUCLEOTIDE SEQUENCE [LARGE SCALE GENOMIC DNA]</scope>
    <source>
        <strain evidence="1 2">S08</strain>
    </source>
</reference>
<dbReference type="Proteomes" id="UP000831327">
    <property type="component" value="Chromosome"/>
</dbReference>
<keyword evidence="2" id="KW-1185">Reference proteome</keyword>
<organism evidence="1 2">
    <name type="scientific">Roseomonas fluvialis</name>
    <dbReference type="NCBI Taxonomy" id="1750527"/>
    <lineage>
        <taxon>Bacteria</taxon>
        <taxon>Pseudomonadati</taxon>
        <taxon>Pseudomonadota</taxon>
        <taxon>Alphaproteobacteria</taxon>
        <taxon>Acetobacterales</taxon>
        <taxon>Roseomonadaceae</taxon>
        <taxon>Roseomonas</taxon>
    </lineage>
</organism>
<gene>
    <name evidence="1" type="ORF">Rmf_47980</name>
</gene>
<evidence type="ECO:0000313" key="2">
    <source>
        <dbReference type="Proteomes" id="UP000831327"/>
    </source>
</evidence>